<name>A0ABD1ZTS3_VESSQ</name>
<evidence type="ECO:0000313" key="2">
    <source>
        <dbReference type="EMBL" id="KAL2711582.1"/>
    </source>
</evidence>
<feature type="region of interest" description="Disordered" evidence="1">
    <location>
        <begin position="114"/>
        <end position="181"/>
    </location>
</feature>
<protein>
    <submittedName>
        <fullName evidence="2">Peptidyl-prolyl isomerase cwc27-like</fullName>
    </submittedName>
</protein>
<accession>A0ABD1ZTS3</accession>
<gene>
    <name evidence="2" type="ORF">V1478_018603</name>
</gene>
<evidence type="ECO:0000313" key="3">
    <source>
        <dbReference type="Proteomes" id="UP001607302"/>
    </source>
</evidence>
<dbReference type="Proteomes" id="UP001607302">
    <property type="component" value="Unassembled WGS sequence"/>
</dbReference>
<reference evidence="2 3" key="1">
    <citation type="journal article" date="2024" name="Ann. Entomol. Soc. Am.">
        <title>Genomic analyses of the southern and eastern yellowjacket wasps (Hymenoptera: Vespidae) reveal evolutionary signatures of social life.</title>
        <authorList>
            <person name="Catto M.A."/>
            <person name="Caine P.B."/>
            <person name="Orr S.E."/>
            <person name="Hunt B.G."/>
            <person name="Goodisman M.A.D."/>
        </authorList>
    </citation>
    <scope>NUCLEOTIDE SEQUENCE [LARGE SCALE GENOMIC DNA]</scope>
    <source>
        <strain evidence="2">233</strain>
        <tissue evidence="2">Head and thorax</tissue>
    </source>
</reference>
<comment type="caution">
    <text evidence="2">The sequence shown here is derived from an EMBL/GenBank/DDBJ whole genome shotgun (WGS) entry which is preliminary data.</text>
</comment>
<feature type="compositionally biased region" description="Basic residues" evidence="1">
    <location>
        <begin position="120"/>
        <end position="133"/>
    </location>
</feature>
<sequence length="218" mass="25839">MLSDKTCAKYKEWKKKQKRSKDPKKKIKKAIRDCIEEEKKTKTIVKIHYHKCEKNGKSKKKERKFKPKLVSSIDLLIRRIKPSLDVRYQFLNPRHTQCFVEKLSEIHSIALKETAQQERKKPKQKRKRKKKITKATDREKETKLEEKAATADEEGNETKEETANGEITDRDKAKEKKKKRKDKFWCKKFKKKIESTSESEDSECESICSFDSEICLKG</sequence>
<proteinExistence type="predicted"/>
<dbReference type="AlphaFoldDB" id="A0ABD1ZTS3"/>
<evidence type="ECO:0000256" key="1">
    <source>
        <dbReference type="SAM" id="MobiDB-lite"/>
    </source>
</evidence>
<feature type="compositionally biased region" description="Basic and acidic residues" evidence="1">
    <location>
        <begin position="134"/>
        <end position="174"/>
    </location>
</feature>
<dbReference type="EMBL" id="JAUDFV010000173">
    <property type="protein sequence ID" value="KAL2711582.1"/>
    <property type="molecule type" value="Genomic_DNA"/>
</dbReference>
<keyword evidence="3" id="KW-1185">Reference proteome</keyword>
<organism evidence="2 3">
    <name type="scientific">Vespula squamosa</name>
    <name type="common">Southern yellow jacket</name>
    <name type="synonym">Wasp</name>
    <dbReference type="NCBI Taxonomy" id="30214"/>
    <lineage>
        <taxon>Eukaryota</taxon>
        <taxon>Metazoa</taxon>
        <taxon>Ecdysozoa</taxon>
        <taxon>Arthropoda</taxon>
        <taxon>Hexapoda</taxon>
        <taxon>Insecta</taxon>
        <taxon>Pterygota</taxon>
        <taxon>Neoptera</taxon>
        <taxon>Endopterygota</taxon>
        <taxon>Hymenoptera</taxon>
        <taxon>Apocrita</taxon>
        <taxon>Aculeata</taxon>
        <taxon>Vespoidea</taxon>
        <taxon>Vespidae</taxon>
        <taxon>Vespinae</taxon>
        <taxon>Vespula</taxon>
    </lineage>
</organism>